<dbReference type="Proteomes" id="UP000006844">
    <property type="component" value="Chromosome"/>
</dbReference>
<dbReference type="STRING" id="401053.AciPR4_0761"/>
<evidence type="ECO:0000313" key="1">
    <source>
        <dbReference type="EMBL" id="ADV81594.1"/>
    </source>
</evidence>
<gene>
    <name evidence="1" type="ordered locus">AciPR4_0761</name>
</gene>
<dbReference type="KEGG" id="tsa:AciPR4_0761"/>
<evidence type="ECO:0000313" key="2">
    <source>
        <dbReference type="Proteomes" id="UP000006844"/>
    </source>
</evidence>
<dbReference type="RefSeq" id="WP_013567327.1">
    <property type="nucleotide sequence ID" value="NC_014963.1"/>
</dbReference>
<sequence>MSPIALQGFSYRESSVLLYSLVSAISRSGGWVLEKKALAGRGIALRVEVQSRDMLDLYAALLAAGLELTRWSHLALAERCTCRQHLTSPENQRQVIPLCLNISFLNDTSMRRRPEIAS</sequence>
<accession>E8V6C9</accession>
<proteinExistence type="predicted"/>
<protein>
    <submittedName>
        <fullName evidence="1">Uncharacterized protein</fullName>
    </submittedName>
</protein>
<keyword evidence="2" id="KW-1185">Reference proteome</keyword>
<dbReference type="eggNOG" id="ENOG50337MA">
    <property type="taxonomic scope" value="Bacteria"/>
</dbReference>
<dbReference type="EMBL" id="CP002467">
    <property type="protein sequence ID" value="ADV81594.1"/>
    <property type="molecule type" value="Genomic_DNA"/>
</dbReference>
<organism evidence="1 2">
    <name type="scientific">Terriglobus saanensis (strain ATCC BAA-1853 / DSM 23119 / SP1PR4)</name>
    <dbReference type="NCBI Taxonomy" id="401053"/>
    <lineage>
        <taxon>Bacteria</taxon>
        <taxon>Pseudomonadati</taxon>
        <taxon>Acidobacteriota</taxon>
        <taxon>Terriglobia</taxon>
        <taxon>Terriglobales</taxon>
        <taxon>Acidobacteriaceae</taxon>
        <taxon>Terriglobus</taxon>
    </lineage>
</organism>
<name>E8V6C9_TERSS</name>
<dbReference type="AlphaFoldDB" id="E8V6C9"/>
<reference evidence="1 2" key="1">
    <citation type="journal article" date="2012" name="Stand. Genomic Sci.">
        <title>Complete genome sequence of Terriglobus saanensis type strain SP1PR4(T), an Acidobacteria from tundra soil.</title>
        <authorList>
            <person name="Rawat S.R."/>
            <person name="Mannisto M.K."/>
            <person name="Starovoytov V."/>
            <person name="Goodwin L."/>
            <person name="Nolan M."/>
            <person name="Hauser L."/>
            <person name="Land M."/>
            <person name="Davenport K.W."/>
            <person name="Woyke T."/>
            <person name="Haggblom M.M."/>
        </authorList>
    </citation>
    <scope>NUCLEOTIDE SEQUENCE</scope>
    <source>
        <strain evidence="2">ATCC BAA-1853 / DSM 23119 / SP1PR4</strain>
    </source>
</reference>
<dbReference type="HOGENOM" id="CLU_161432_0_0_0"/>